<dbReference type="InterPro" id="IPR012310">
    <property type="entry name" value="DNA_ligase_ATP-dep_cent"/>
</dbReference>
<evidence type="ECO:0000313" key="3">
    <source>
        <dbReference type="EMBL" id="NMH78644.1"/>
    </source>
</evidence>
<evidence type="ECO:0000256" key="1">
    <source>
        <dbReference type="SAM" id="MobiDB-lite"/>
    </source>
</evidence>
<keyword evidence="4" id="KW-1185">Reference proteome</keyword>
<feature type="compositionally biased region" description="Polar residues" evidence="1">
    <location>
        <begin position="126"/>
        <end position="147"/>
    </location>
</feature>
<feature type="compositionally biased region" description="Low complexity" evidence="1">
    <location>
        <begin position="116"/>
        <end position="125"/>
    </location>
</feature>
<comment type="caution">
    <text evidence="3">The sequence shown here is derived from an EMBL/GenBank/DDBJ whole genome shotgun (WGS) entry which is preliminary data.</text>
</comment>
<proteinExistence type="predicted"/>
<accession>A0ABX1RG88</accession>
<protein>
    <recommendedName>
        <fullName evidence="2">ATP-dependent DNA ligase family profile domain-containing protein</fullName>
    </recommendedName>
</protein>
<reference evidence="3 4" key="1">
    <citation type="submission" date="2020-04" db="EMBL/GenBank/DDBJ databases">
        <authorList>
            <person name="Klaysubun C."/>
            <person name="Duangmal K."/>
            <person name="Lipun K."/>
        </authorList>
    </citation>
    <scope>NUCLEOTIDE SEQUENCE [LARGE SCALE GENOMIC DNA]</scope>
    <source>
        <strain evidence="3 4">JCM 11839</strain>
    </source>
</reference>
<dbReference type="Proteomes" id="UP001296706">
    <property type="component" value="Unassembled WGS sequence"/>
</dbReference>
<dbReference type="EMBL" id="JAAXKY010000048">
    <property type="protein sequence ID" value="NMH78644.1"/>
    <property type="molecule type" value="Genomic_DNA"/>
</dbReference>
<dbReference type="Pfam" id="PF01068">
    <property type="entry name" value="DNA_ligase_A_M"/>
    <property type="match status" value="1"/>
</dbReference>
<feature type="domain" description="ATP-dependent DNA ligase family profile" evidence="2">
    <location>
        <begin position="2"/>
        <end position="89"/>
    </location>
</feature>
<organism evidence="3 4">
    <name type="scientific">Pseudonocardia xinjiangensis</name>
    <dbReference type="NCBI Taxonomy" id="75289"/>
    <lineage>
        <taxon>Bacteria</taxon>
        <taxon>Bacillati</taxon>
        <taxon>Actinomycetota</taxon>
        <taxon>Actinomycetes</taxon>
        <taxon>Pseudonocardiales</taxon>
        <taxon>Pseudonocardiaceae</taxon>
        <taxon>Pseudonocardia</taxon>
    </lineage>
</organism>
<dbReference type="Gene3D" id="3.30.470.30">
    <property type="entry name" value="DNA ligase/mRNA capping enzyme"/>
    <property type="match status" value="1"/>
</dbReference>
<sequence length="210" mass="22254">MDRVALQSRQQRPLGRYFPEIVCAVSELDVDVVLDGELVLWHEGRMDFAALQGRLHPADSRARELSLAMPASYVVFDVLALDGKAIVTGPTACAGHCSRSSSPAGSRMAWSSCRCRPSQPSRGRGCSTTPTPASRASWRNGSTTSTGRAAGCGGRSVPVSPRKPLSAVCWARWYSLRRSSSVGLIIVAGCGLPAGPARCPALPATTSPRF</sequence>
<dbReference type="SUPFAM" id="SSF56091">
    <property type="entry name" value="DNA ligase/mRNA capping enzyme, catalytic domain"/>
    <property type="match status" value="1"/>
</dbReference>
<evidence type="ECO:0000313" key="4">
    <source>
        <dbReference type="Proteomes" id="UP001296706"/>
    </source>
</evidence>
<feature type="region of interest" description="Disordered" evidence="1">
    <location>
        <begin position="116"/>
        <end position="156"/>
    </location>
</feature>
<name>A0ABX1RG88_9PSEU</name>
<evidence type="ECO:0000259" key="2">
    <source>
        <dbReference type="Pfam" id="PF01068"/>
    </source>
</evidence>
<gene>
    <name evidence="3" type="ORF">HF577_16345</name>
</gene>